<reference evidence="2" key="2">
    <citation type="submission" date="2023-01" db="EMBL/GenBank/DDBJ databases">
        <authorList>
            <person name="Sun Q."/>
            <person name="Evtushenko L."/>
        </authorList>
    </citation>
    <scope>NUCLEOTIDE SEQUENCE</scope>
    <source>
        <strain evidence="2">VKM Ac-1401</strain>
    </source>
</reference>
<comment type="caution">
    <text evidence="2">The sequence shown here is derived from an EMBL/GenBank/DDBJ whole genome shotgun (WGS) entry which is preliminary data.</text>
</comment>
<proteinExistence type="predicted"/>
<reference evidence="2" key="1">
    <citation type="journal article" date="2014" name="Int. J. Syst. Evol. Microbiol.">
        <title>Complete genome sequence of Corynebacterium casei LMG S-19264T (=DSM 44701T), isolated from a smear-ripened cheese.</title>
        <authorList>
            <consortium name="US DOE Joint Genome Institute (JGI-PGF)"/>
            <person name="Walter F."/>
            <person name="Albersmeier A."/>
            <person name="Kalinowski J."/>
            <person name="Ruckert C."/>
        </authorList>
    </citation>
    <scope>NUCLEOTIDE SEQUENCE</scope>
    <source>
        <strain evidence="2">VKM Ac-1401</strain>
    </source>
</reference>
<organism evidence="2 3">
    <name type="scientific">Leifsonia poae</name>
    <dbReference type="NCBI Taxonomy" id="110933"/>
    <lineage>
        <taxon>Bacteria</taxon>
        <taxon>Bacillati</taxon>
        <taxon>Actinomycetota</taxon>
        <taxon>Actinomycetes</taxon>
        <taxon>Micrococcales</taxon>
        <taxon>Microbacteriaceae</taxon>
        <taxon>Leifsonia</taxon>
    </lineage>
</organism>
<evidence type="ECO:0000256" key="1">
    <source>
        <dbReference type="SAM" id="MobiDB-lite"/>
    </source>
</evidence>
<dbReference type="RefSeq" id="WP_271178507.1">
    <property type="nucleotide sequence ID" value="NZ_BAAAJO010000003.1"/>
</dbReference>
<dbReference type="EMBL" id="BSEN01000015">
    <property type="protein sequence ID" value="GLJ77901.1"/>
    <property type="molecule type" value="Genomic_DNA"/>
</dbReference>
<evidence type="ECO:0000313" key="2">
    <source>
        <dbReference type="EMBL" id="GLJ77901.1"/>
    </source>
</evidence>
<dbReference type="AlphaFoldDB" id="A0A9W6HCA6"/>
<evidence type="ECO:0000313" key="3">
    <source>
        <dbReference type="Proteomes" id="UP001142372"/>
    </source>
</evidence>
<keyword evidence="3" id="KW-1185">Reference proteome</keyword>
<sequence>MQLGTRWAVGAAAPSSLPEVVGYAVQTVEEELVATEVETTDWRWTLTWLEGKPVIELDDGTVIHYNPSEDSATITQPSTQEPDEFDLEP</sequence>
<accession>A0A9W6HCA6</accession>
<gene>
    <name evidence="2" type="ORF">GCM10017584_34750</name>
</gene>
<protein>
    <submittedName>
        <fullName evidence="2">Uncharacterized protein</fullName>
    </submittedName>
</protein>
<feature type="compositionally biased region" description="Polar residues" evidence="1">
    <location>
        <begin position="68"/>
        <end position="80"/>
    </location>
</feature>
<feature type="region of interest" description="Disordered" evidence="1">
    <location>
        <begin position="66"/>
        <end position="89"/>
    </location>
</feature>
<name>A0A9W6HCA6_9MICO</name>
<dbReference type="Proteomes" id="UP001142372">
    <property type="component" value="Unassembled WGS sequence"/>
</dbReference>